<comment type="caution">
    <text evidence="2">The sequence shown here is derived from an EMBL/GenBank/DDBJ whole genome shotgun (WGS) entry which is preliminary data.</text>
</comment>
<evidence type="ECO:0008006" key="4">
    <source>
        <dbReference type="Google" id="ProtNLM"/>
    </source>
</evidence>
<feature type="signal peptide" evidence="1">
    <location>
        <begin position="1"/>
        <end position="21"/>
    </location>
</feature>
<dbReference type="PANTHER" id="PTHR40050">
    <property type="entry name" value="INNER SPORE COAT PROTEIN H"/>
    <property type="match status" value="1"/>
</dbReference>
<sequence length="561" mass="62705">MYFLSIVKCVLVSALLATVTCKDDVVYNVIAYPGPNYKVAVNVDGKTYPLSESKDANILFTGKAPQGNYHYVILDKQYSEVVREAFARPQVNTQTPNQFFNISWTKKDPVQLPTLLQPLSPVNRIKTKLHPTGEIPTIHITGNQAQLDALSRNRTSDDVLDVQFTYIESDKVQQFKKASFSLEGRSSRWVDKMSYELDLPDGGNGLYGLHRMKLRAMRTDPSYIRERLIYDMSDSLGIPVSGAHYVRLIVNDRPIGLFLMIEAFKGDWLDVEFNNGKPMKNGALFKAAGFVTDLKPLANLSDYQKFYTVAISPASGNADYGKLEKLTTFFANPPTGDHAELLWNKVIGIENFIRSMVVEIAGGFSDGFIATVDNYFLYDDLKHHKFIYVPADFDLTLGNTLFNISKQWSGNYQDYPGFSVRSPTVNMMKVPILKARFEYILNQTVTQMVDLPHIQARIKALVDMLSEDVAWDTALPKVTSLLQVGKNFTGLPTGLSGVDMGSLTVPVDNATVRDGTNNSRFTMPFHTAVMGPTGHISLTGVYEWFMHLVPSTARFLATKSS</sequence>
<dbReference type="EMBL" id="MCGT01000019">
    <property type="protein sequence ID" value="ORX52010.1"/>
    <property type="molecule type" value="Genomic_DNA"/>
</dbReference>
<feature type="chain" id="PRO_5012575169" description="Coth-domain-containing protein" evidence="1">
    <location>
        <begin position="22"/>
        <end position="561"/>
    </location>
</feature>
<keyword evidence="1" id="KW-0732">Signal</keyword>
<dbReference type="OrthoDB" id="10267127at2759"/>
<dbReference type="InterPro" id="IPR014867">
    <property type="entry name" value="Spore_coat_CotH_CotH2/3/7"/>
</dbReference>
<dbReference type="Proteomes" id="UP000242146">
    <property type="component" value="Unassembled WGS sequence"/>
</dbReference>
<proteinExistence type="predicted"/>
<accession>A0A1X2GEQ7</accession>
<protein>
    <recommendedName>
        <fullName evidence="4">Coth-domain-containing protein</fullName>
    </recommendedName>
</protein>
<organism evidence="2 3">
    <name type="scientific">Hesseltinella vesiculosa</name>
    <dbReference type="NCBI Taxonomy" id="101127"/>
    <lineage>
        <taxon>Eukaryota</taxon>
        <taxon>Fungi</taxon>
        <taxon>Fungi incertae sedis</taxon>
        <taxon>Mucoromycota</taxon>
        <taxon>Mucoromycotina</taxon>
        <taxon>Mucoromycetes</taxon>
        <taxon>Mucorales</taxon>
        <taxon>Cunninghamellaceae</taxon>
        <taxon>Hesseltinella</taxon>
    </lineage>
</organism>
<reference evidence="2 3" key="1">
    <citation type="submission" date="2016-07" db="EMBL/GenBank/DDBJ databases">
        <title>Pervasive Adenine N6-methylation of Active Genes in Fungi.</title>
        <authorList>
            <consortium name="DOE Joint Genome Institute"/>
            <person name="Mondo S.J."/>
            <person name="Dannebaum R.O."/>
            <person name="Kuo R.C."/>
            <person name="Labutti K."/>
            <person name="Haridas S."/>
            <person name="Kuo A."/>
            <person name="Salamov A."/>
            <person name="Ahrendt S.R."/>
            <person name="Lipzen A."/>
            <person name="Sullivan W."/>
            <person name="Andreopoulos W.B."/>
            <person name="Clum A."/>
            <person name="Lindquist E."/>
            <person name="Daum C."/>
            <person name="Ramamoorthy G.K."/>
            <person name="Gryganskyi A."/>
            <person name="Culley D."/>
            <person name="Magnuson J.K."/>
            <person name="James T.Y."/>
            <person name="O'Malley M.A."/>
            <person name="Stajich J.E."/>
            <person name="Spatafora J.W."/>
            <person name="Visel A."/>
            <person name="Grigoriev I.V."/>
        </authorList>
    </citation>
    <scope>NUCLEOTIDE SEQUENCE [LARGE SCALE GENOMIC DNA]</scope>
    <source>
        <strain evidence="2 3">NRRL 3301</strain>
    </source>
</reference>
<evidence type="ECO:0000256" key="1">
    <source>
        <dbReference type="SAM" id="SignalP"/>
    </source>
</evidence>
<name>A0A1X2GEQ7_9FUNG</name>
<dbReference type="Pfam" id="PF08757">
    <property type="entry name" value="CotH"/>
    <property type="match status" value="1"/>
</dbReference>
<dbReference type="STRING" id="101127.A0A1X2GEQ7"/>
<evidence type="ECO:0000313" key="2">
    <source>
        <dbReference type="EMBL" id="ORX52010.1"/>
    </source>
</evidence>
<dbReference type="AlphaFoldDB" id="A0A1X2GEQ7"/>
<dbReference type="PANTHER" id="PTHR40050:SF1">
    <property type="entry name" value="INNER SPORE COAT PROTEIN H"/>
    <property type="match status" value="1"/>
</dbReference>
<gene>
    <name evidence="2" type="ORF">DM01DRAFT_1307194</name>
</gene>
<keyword evidence="3" id="KW-1185">Reference proteome</keyword>
<evidence type="ECO:0000313" key="3">
    <source>
        <dbReference type="Proteomes" id="UP000242146"/>
    </source>
</evidence>